<feature type="domain" description="PID" evidence="4">
    <location>
        <begin position="144"/>
        <end position="268"/>
    </location>
</feature>
<evidence type="ECO:0000256" key="3">
    <source>
        <dbReference type="SAM" id="MobiDB-lite"/>
    </source>
</evidence>
<dbReference type="SMART" id="SM00462">
    <property type="entry name" value="PTB"/>
    <property type="match status" value="1"/>
</dbReference>
<feature type="region of interest" description="Disordered" evidence="3">
    <location>
        <begin position="315"/>
        <end position="336"/>
    </location>
</feature>
<dbReference type="PROSITE" id="PS01179">
    <property type="entry name" value="PID"/>
    <property type="match status" value="1"/>
</dbReference>
<dbReference type="GO" id="GO:0005737">
    <property type="term" value="C:cytoplasm"/>
    <property type="evidence" value="ECO:0007669"/>
    <property type="project" value="TreeGrafter"/>
</dbReference>
<dbReference type="InterPro" id="IPR016698">
    <property type="entry name" value="Numb/numb-like"/>
</dbReference>
<dbReference type="AlphaFoldDB" id="A0AA39HVA1"/>
<feature type="region of interest" description="Disordered" evidence="3">
    <location>
        <begin position="30"/>
        <end position="128"/>
    </location>
</feature>
<feature type="region of interest" description="Disordered" evidence="3">
    <location>
        <begin position="518"/>
        <end position="558"/>
    </location>
</feature>
<dbReference type="Proteomes" id="UP001175271">
    <property type="component" value="Unassembled WGS sequence"/>
</dbReference>
<dbReference type="Gene3D" id="2.30.29.30">
    <property type="entry name" value="Pleckstrin-homology domain (PH domain)/Phosphotyrosine-binding domain (PTB)"/>
    <property type="match status" value="1"/>
</dbReference>
<dbReference type="CDD" id="cd01268">
    <property type="entry name" value="PTB_Numb"/>
    <property type="match status" value="1"/>
</dbReference>
<keyword evidence="2" id="KW-0597">Phosphoprotein</keyword>
<dbReference type="InterPro" id="IPR006020">
    <property type="entry name" value="PTB/PI_dom"/>
</dbReference>
<dbReference type="SUPFAM" id="SSF50729">
    <property type="entry name" value="PH domain-like"/>
    <property type="match status" value="1"/>
</dbReference>
<feature type="compositionally biased region" description="Basic and acidic residues" evidence="3">
    <location>
        <begin position="74"/>
        <end position="94"/>
    </location>
</feature>
<dbReference type="PANTHER" id="PTHR47368:SF2">
    <property type="entry name" value="PID DOMAIN-CONTAINING PROTEIN"/>
    <property type="match status" value="1"/>
</dbReference>
<name>A0AA39HVA1_9BILA</name>
<feature type="compositionally biased region" description="Polar residues" evidence="3">
    <location>
        <begin position="463"/>
        <end position="473"/>
    </location>
</feature>
<evidence type="ECO:0000313" key="6">
    <source>
        <dbReference type="Proteomes" id="UP001175271"/>
    </source>
</evidence>
<feature type="compositionally biased region" description="Polar residues" evidence="3">
    <location>
        <begin position="102"/>
        <end position="126"/>
    </location>
</feature>
<feature type="compositionally biased region" description="Polar residues" evidence="3">
    <location>
        <begin position="315"/>
        <end position="334"/>
    </location>
</feature>
<evidence type="ECO:0000313" key="5">
    <source>
        <dbReference type="EMBL" id="KAK0411522.1"/>
    </source>
</evidence>
<dbReference type="InterPro" id="IPR011993">
    <property type="entry name" value="PH-like_dom_sf"/>
</dbReference>
<accession>A0AA39HVA1</accession>
<evidence type="ECO:0000256" key="2">
    <source>
        <dbReference type="ARBA" id="ARBA00022553"/>
    </source>
</evidence>
<evidence type="ECO:0000256" key="1">
    <source>
        <dbReference type="ARBA" id="ARBA00022473"/>
    </source>
</evidence>
<evidence type="ECO:0000259" key="4">
    <source>
        <dbReference type="PROSITE" id="PS01179"/>
    </source>
</evidence>
<proteinExistence type="predicted"/>
<gene>
    <name evidence="5" type="ORF">QR680_005692</name>
</gene>
<comment type="caution">
    <text evidence="5">The sequence shown here is derived from an EMBL/GenBank/DDBJ whole genome shotgun (WGS) entry which is preliminary data.</text>
</comment>
<dbReference type="Pfam" id="PF00640">
    <property type="entry name" value="PID"/>
    <property type="match status" value="1"/>
</dbReference>
<reference evidence="5" key="1">
    <citation type="submission" date="2023-06" db="EMBL/GenBank/DDBJ databases">
        <title>Genomic analysis of the entomopathogenic nematode Steinernema hermaphroditum.</title>
        <authorList>
            <person name="Schwarz E.M."/>
            <person name="Heppert J.K."/>
            <person name="Baniya A."/>
            <person name="Schwartz H.T."/>
            <person name="Tan C.-H."/>
            <person name="Antoshechkin I."/>
            <person name="Sternberg P.W."/>
            <person name="Goodrich-Blair H."/>
            <person name="Dillman A.R."/>
        </authorList>
    </citation>
    <scope>NUCLEOTIDE SEQUENCE</scope>
    <source>
        <strain evidence="5">PS9179</strain>
        <tissue evidence="5">Whole animal</tissue>
    </source>
</reference>
<dbReference type="PANTHER" id="PTHR47368">
    <property type="entry name" value="NUMB"/>
    <property type="match status" value="1"/>
</dbReference>
<protein>
    <recommendedName>
        <fullName evidence="4">PID domain-containing protein</fullName>
    </recommendedName>
</protein>
<organism evidence="5 6">
    <name type="scientific">Steinernema hermaphroditum</name>
    <dbReference type="NCBI Taxonomy" id="289476"/>
    <lineage>
        <taxon>Eukaryota</taxon>
        <taxon>Metazoa</taxon>
        <taxon>Ecdysozoa</taxon>
        <taxon>Nematoda</taxon>
        <taxon>Chromadorea</taxon>
        <taxon>Rhabditida</taxon>
        <taxon>Tylenchina</taxon>
        <taxon>Panagrolaimomorpha</taxon>
        <taxon>Strongyloidoidea</taxon>
        <taxon>Steinernematidae</taxon>
        <taxon>Steinernema</taxon>
    </lineage>
</organism>
<keyword evidence="1" id="KW-0217">Developmental protein</keyword>
<feature type="compositionally biased region" description="Basic and acidic residues" evidence="3">
    <location>
        <begin position="55"/>
        <end position="66"/>
    </location>
</feature>
<sequence length="692" mass="75484">MAKKHQQQLKELNSFESVEERTKYVAAQLFKDSDSKEGGTPVKRRFLTHNAKVGNPEEEKPIDSPKVENAPTSDELRFNRGMDRLRRSLRESFRRKPKSRSTDSAPNELTVPPSTSATTGANSSEKNPAWHIVEDEVRAGRCHFDVKYLGAIEVFESRGMDVCENAMKVMRTQRRRVIKGVLYVSGDGLRVVDNEDNHGLIVDQTIEKVSFCSPDRNHPKGFAYICRDGTTRRWMCHGFHATRESGERLSHAVGCAFAICLEKKRKREAVSFDQGAAKENTTESGAATNGGFANCRNNKAYSSFNRQLTISERLQDPQSAIVNETPPSASSSLFEDQVLPRPQGNRSLFERQGSFKAPEPASSASSFRRQFSLRSDCQRKPVYDGLSQLCNEPIIEGEELWPESSLISQFSTLPTSSSFQSTFTSAPNQSPKVITNSPHALSAFQNDGWQGTPVKRPYPAAAASSTNGPSSNDALIDWNSKPKLVKEVKADDWLEQMLRNTSLSSSTATGSLPVCTEKRSMMTSGPPPNHPPPPLPPTADKLAAALGSSPPSVADPFSKGYQRLRNSVEISFSEDLNNSTLAKIGDSTNSIAYSLLNESANNSTTSTAIDLTADCNSNGATDLFGQPIFNPASPQSTPTTSSQFCNGVVRSTNSASAAPSDDPFDVEWSTLAINSAASKSTNPFANTLTAAR</sequence>
<feature type="compositionally biased region" description="Pro residues" evidence="3">
    <location>
        <begin position="525"/>
        <end position="537"/>
    </location>
</feature>
<keyword evidence="6" id="KW-1185">Reference proteome</keyword>
<dbReference type="EMBL" id="JAUCMV010000003">
    <property type="protein sequence ID" value="KAK0411522.1"/>
    <property type="molecule type" value="Genomic_DNA"/>
</dbReference>
<feature type="region of interest" description="Disordered" evidence="3">
    <location>
        <begin position="444"/>
        <end position="476"/>
    </location>
</feature>